<feature type="transmembrane region" description="Helical" evidence="7">
    <location>
        <begin position="12"/>
        <end position="31"/>
    </location>
</feature>
<protein>
    <recommendedName>
        <fullName evidence="10">DoxX family protein</fullName>
    </recommendedName>
</protein>
<keyword evidence="4 7" id="KW-0812">Transmembrane</keyword>
<comment type="caution">
    <text evidence="8">The sequence shown here is derived from an EMBL/GenBank/DDBJ whole genome shotgun (WGS) entry which is preliminary data.</text>
</comment>
<reference evidence="8" key="1">
    <citation type="journal article" date="2014" name="Int. J. Syst. Evol. Microbiol.">
        <title>Complete genome sequence of Corynebacterium casei LMG S-19264T (=DSM 44701T), isolated from a smear-ripened cheese.</title>
        <authorList>
            <consortium name="US DOE Joint Genome Institute (JGI-PGF)"/>
            <person name="Walter F."/>
            <person name="Albersmeier A."/>
            <person name="Kalinowski J."/>
            <person name="Ruckert C."/>
        </authorList>
    </citation>
    <scope>NUCLEOTIDE SEQUENCE</scope>
    <source>
        <strain evidence="8">CGMCC 1.15958</strain>
    </source>
</reference>
<evidence type="ECO:0008006" key="10">
    <source>
        <dbReference type="Google" id="ProtNLM"/>
    </source>
</evidence>
<dbReference type="PANTHER" id="PTHR33452">
    <property type="entry name" value="OXIDOREDUCTASE CATD-RELATED"/>
    <property type="match status" value="1"/>
</dbReference>
<evidence type="ECO:0000313" key="8">
    <source>
        <dbReference type="EMBL" id="GGD69807.1"/>
    </source>
</evidence>
<keyword evidence="5 7" id="KW-1133">Transmembrane helix</keyword>
<organism evidence="8 9">
    <name type="scientific">Emticicia aquatilis</name>
    <dbReference type="NCBI Taxonomy" id="1537369"/>
    <lineage>
        <taxon>Bacteria</taxon>
        <taxon>Pseudomonadati</taxon>
        <taxon>Bacteroidota</taxon>
        <taxon>Cytophagia</taxon>
        <taxon>Cytophagales</taxon>
        <taxon>Leadbetterellaceae</taxon>
        <taxon>Emticicia</taxon>
    </lineage>
</organism>
<dbReference type="Proteomes" id="UP000609064">
    <property type="component" value="Unassembled WGS sequence"/>
</dbReference>
<comment type="similarity">
    <text evidence="2">Belongs to the DoxX family.</text>
</comment>
<evidence type="ECO:0000313" key="9">
    <source>
        <dbReference type="Proteomes" id="UP000609064"/>
    </source>
</evidence>
<evidence type="ECO:0000256" key="6">
    <source>
        <dbReference type="ARBA" id="ARBA00023136"/>
    </source>
</evidence>
<dbReference type="GO" id="GO:0005886">
    <property type="term" value="C:plasma membrane"/>
    <property type="evidence" value="ECO:0007669"/>
    <property type="project" value="UniProtKB-SubCell"/>
</dbReference>
<dbReference type="Pfam" id="PF07681">
    <property type="entry name" value="DoxX"/>
    <property type="match status" value="1"/>
</dbReference>
<accession>A0A916Z0C1</accession>
<keyword evidence="3" id="KW-1003">Cell membrane</keyword>
<gene>
    <name evidence="8" type="ORF">GCM10011514_37370</name>
</gene>
<reference evidence="8" key="2">
    <citation type="submission" date="2020-09" db="EMBL/GenBank/DDBJ databases">
        <authorList>
            <person name="Sun Q."/>
            <person name="Zhou Y."/>
        </authorList>
    </citation>
    <scope>NUCLEOTIDE SEQUENCE</scope>
    <source>
        <strain evidence="8">CGMCC 1.15958</strain>
    </source>
</reference>
<dbReference type="AlphaFoldDB" id="A0A916Z0C1"/>
<keyword evidence="6 7" id="KW-0472">Membrane</keyword>
<evidence type="ECO:0000256" key="2">
    <source>
        <dbReference type="ARBA" id="ARBA00006679"/>
    </source>
</evidence>
<dbReference type="InterPro" id="IPR032808">
    <property type="entry name" value="DoxX"/>
</dbReference>
<proteinExistence type="inferred from homology"/>
<evidence type="ECO:0000256" key="1">
    <source>
        <dbReference type="ARBA" id="ARBA00004651"/>
    </source>
</evidence>
<dbReference type="PANTHER" id="PTHR33452:SF1">
    <property type="entry name" value="INNER MEMBRANE PROTEIN YPHA-RELATED"/>
    <property type="match status" value="1"/>
</dbReference>
<dbReference type="InterPro" id="IPR051907">
    <property type="entry name" value="DoxX-like_oxidoreductase"/>
</dbReference>
<feature type="transmembrane region" description="Helical" evidence="7">
    <location>
        <begin position="83"/>
        <end position="99"/>
    </location>
</feature>
<evidence type="ECO:0000256" key="4">
    <source>
        <dbReference type="ARBA" id="ARBA00022692"/>
    </source>
</evidence>
<name>A0A916Z0C1_9BACT</name>
<feature type="transmembrane region" description="Helical" evidence="7">
    <location>
        <begin position="111"/>
        <end position="130"/>
    </location>
</feature>
<sequence length="136" mass="15060">MLKKYLKPASLPNQVSLAVLVLRLSFGFLMIPHGYDKLQEFLAGKHDFPDPLHVSPMVSHGLTVFAEFFCSILLIFGLFTRPALVILLGCMAIISFSIHGADPLGDKEHALLYLFAYLSIFLTGAGKYSIDAKIFK</sequence>
<keyword evidence="9" id="KW-1185">Reference proteome</keyword>
<feature type="transmembrane region" description="Helical" evidence="7">
    <location>
        <begin position="57"/>
        <end position="76"/>
    </location>
</feature>
<evidence type="ECO:0000256" key="5">
    <source>
        <dbReference type="ARBA" id="ARBA00022989"/>
    </source>
</evidence>
<dbReference type="RefSeq" id="WP_188768204.1">
    <property type="nucleotide sequence ID" value="NZ_BMKK01000008.1"/>
</dbReference>
<dbReference type="EMBL" id="BMKK01000008">
    <property type="protein sequence ID" value="GGD69807.1"/>
    <property type="molecule type" value="Genomic_DNA"/>
</dbReference>
<evidence type="ECO:0000256" key="3">
    <source>
        <dbReference type="ARBA" id="ARBA00022475"/>
    </source>
</evidence>
<evidence type="ECO:0000256" key="7">
    <source>
        <dbReference type="SAM" id="Phobius"/>
    </source>
</evidence>
<comment type="subcellular location">
    <subcellularLocation>
        <location evidence="1">Cell membrane</location>
        <topology evidence="1">Multi-pass membrane protein</topology>
    </subcellularLocation>
</comment>